<keyword evidence="3" id="KW-1185">Reference proteome</keyword>
<gene>
    <name evidence="2" type="primary">yaaA</name>
    <name evidence="2" type="ORF">EGM88_06680</name>
</gene>
<dbReference type="NCBIfam" id="NF002543">
    <property type="entry name" value="PRK02101.1-4"/>
    <property type="match status" value="1"/>
</dbReference>
<comment type="similarity">
    <text evidence="1">Belongs to the UPF0246 family.</text>
</comment>
<dbReference type="PANTHER" id="PTHR30283:SF4">
    <property type="entry name" value="PEROXIDE STRESS RESISTANCE PROTEIN YAAA"/>
    <property type="match status" value="1"/>
</dbReference>
<dbReference type="GO" id="GO:0005829">
    <property type="term" value="C:cytosol"/>
    <property type="evidence" value="ECO:0007669"/>
    <property type="project" value="TreeGrafter"/>
</dbReference>
<dbReference type="GO" id="GO:0033194">
    <property type="term" value="P:response to hydroperoxide"/>
    <property type="evidence" value="ECO:0007669"/>
    <property type="project" value="TreeGrafter"/>
</dbReference>
<protein>
    <recommendedName>
        <fullName evidence="1">UPF0246 protein EGM88_06680</fullName>
    </recommendedName>
</protein>
<dbReference type="Proteomes" id="UP000270856">
    <property type="component" value="Unassembled WGS sequence"/>
</dbReference>
<evidence type="ECO:0000313" key="2">
    <source>
        <dbReference type="EMBL" id="RPD98174.1"/>
    </source>
</evidence>
<dbReference type="PANTHER" id="PTHR30283">
    <property type="entry name" value="PEROXIDE STRESS RESPONSE PROTEIN YAAA"/>
    <property type="match status" value="1"/>
</dbReference>
<dbReference type="RefSeq" id="WP_123897206.1">
    <property type="nucleotide sequence ID" value="NZ_RPFJ01000007.1"/>
</dbReference>
<sequence>MKIIISPAKSLDFESEVSTNKYSQPIFLEQAEKLNSVLKKKSAKQLSKLMNISESLGQLNFERNQQWSLPFTPENSKQAIFAFTGAVFQGIAIKTLPEDKLDQLQDKLRIISGQYGLLKPLDLMQPYRLEMGTKLKVGKKDNLYKFWDTSITTALNNELKEGEPVINLASNEYFKAIKPKELKSDIITPVFKDLKNGEYKTIMTYAKLARGYMVRYIIDNDVDTIEGLRGFDVEGYAYDANLSSEKQLVFTR</sequence>
<dbReference type="HAMAP" id="MF_00652">
    <property type="entry name" value="UPF0246"/>
    <property type="match status" value="1"/>
</dbReference>
<dbReference type="OrthoDB" id="9777133at2"/>
<proteinExistence type="inferred from homology"/>
<comment type="caution">
    <text evidence="2">The sequence shown here is derived from an EMBL/GenBank/DDBJ whole genome shotgun (WGS) entry which is preliminary data.</text>
</comment>
<dbReference type="AlphaFoldDB" id="A0A3N4NPG6"/>
<dbReference type="InterPro" id="IPR005583">
    <property type="entry name" value="YaaA"/>
</dbReference>
<dbReference type="NCBIfam" id="NF002542">
    <property type="entry name" value="PRK02101.1-3"/>
    <property type="match status" value="1"/>
</dbReference>
<evidence type="ECO:0000256" key="1">
    <source>
        <dbReference type="HAMAP-Rule" id="MF_00652"/>
    </source>
</evidence>
<evidence type="ECO:0000313" key="3">
    <source>
        <dbReference type="Proteomes" id="UP000270856"/>
    </source>
</evidence>
<dbReference type="EMBL" id="RPFJ01000007">
    <property type="protein sequence ID" value="RPD98174.1"/>
    <property type="molecule type" value="Genomic_DNA"/>
</dbReference>
<organism evidence="2 3">
    <name type="scientific">Aureibaculum marinum</name>
    <dbReference type="NCBI Taxonomy" id="2487930"/>
    <lineage>
        <taxon>Bacteria</taxon>
        <taxon>Pseudomonadati</taxon>
        <taxon>Bacteroidota</taxon>
        <taxon>Flavobacteriia</taxon>
        <taxon>Flavobacteriales</taxon>
        <taxon>Flavobacteriaceae</taxon>
        <taxon>Aureibaculum</taxon>
    </lineage>
</organism>
<name>A0A3N4NPG6_9FLAO</name>
<accession>A0A3N4NPG6</accession>
<reference evidence="2 3" key="1">
    <citation type="submission" date="2018-11" db="EMBL/GenBank/DDBJ databases">
        <title>Aureibaculum marinum gen. nov., sp. nov., a member of the family Flavobacteriaceae isolated from the Bohai Sea.</title>
        <authorList>
            <person name="Ji X."/>
        </authorList>
    </citation>
    <scope>NUCLEOTIDE SEQUENCE [LARGE SCALE GENOMIC DNA]</scope>
    <source>
        <strain evidence="2 3">BH-SD17</strain>
    </source>
</reference>
<dbReference type="Pfam" id="PF03883">
    <property type="entry name" value="H2O2_YaaD"/>
    <property type="match status" value="1"/>
</dbReference>